<evidence type="ECO:0000256" key="5">
    <source>
        <dbReference type="ARBA" id="ARBA00023002"/>
    </source>
</evidence>
<dbReference type="GO" id="GO:0008137">
    <property type="term" value="F:NADH dehydrogenase (ubiquinone) activity"/>
    <property type="evidence" value="ECO:0007669"/>
    <property type="project" value="InterPro"/>
</dbReference>
<evidence type="ECO:0000256" key="7">
    <source>
        <dbReference type="RuleBase" id="RU000320"/>
    </source>
</evidence>
<keyword evidence="5" id="KW-0560">Oxidoreductase</keyword>
<dbReference type="eggNOG" id="COG0651">
    <property type="taxonomic scope" value="Bacteria"/>
</dbReference>
<keyword evidence="4 8" id="KW-1133">Transmembrane helix</keyword>
<dbReference type="PANTHER" id="PTHR42682">
    <property type="entry name" value="HYDROGENASE-4 COMPONENT F"/>
    <property type="match status" value="1"/>
</dbReference>
<feature type="transmembrane region" description="Helical" evidence="8">
    <location>
        <begin position="63"/>
        <end position="83"/>
    </location>
</feature>
<keyword evidence="6 8" id="KW-0472">Membrane</keyword>
<dbReference type="Pfam" id="PF00361">
    <property type="entry name" value="Proton_antipo_M"/>
    <property type="match status" value="1"/>
</dbReference>
<dbReference type="GO" id="GO:0016491">
    <property type="term" value="F:oxidoreductase activity"/>
    <property type="evidence" value="ECO:0007669"/>
    <property type="project" value="UniProtKB-KW"/>
</dbReference>
<dbReference type="KEGG" id="aeh:Mlg_1023"/>
<feature type="transmembrane region" description="Helical" evidence="8">
    <location>
        <begin position="190"/>
        <end position="212"/>
    </location>
</feature>
<keyword evidence="11" id="KW-1185">Reference proteome</keyword>
<feature type="domain" description="NADH:quinone oxidoreductase/Mrp antiporter transmembrane" evidence="9">
    <location>
        <begin position="114"/>
        <end position="334"/>
    </location>
</feature>
<feature type="transmembrane region" description="Helical" evidence="8">
    <location>
        <begin position="424"/>
        <end position="443"/>
    </location>
</feature>
<comment type="subcellular location">
    <subcellularLocation>
        <location evidence="1">Cell membrane</location>
        <topology evidence="1">Multi-pass membrane protein</topology>
    </subcellularLocation>
    <subcellularLocation>
        <location evidence="7">Membrane</location>
        <topology evidence="7">Multi-pass membrane protein</topology>
    </subcellularLocation>
</comment>
<dbReference type="GO" id="GO:0042773">
    <property type="term" value="P:ATP synthesis coupled electron transport"/>
    <property type="evidence" value="ECO:0007669"/>
    <property type="project" value="InterPro"/>
</dbReference>
<evidence type="ECO:0000259" key="9">
    <source>
        <dbReference type="Pfam" id="PF00361"/>
    </source>
</evidence>
<feature type="transmembrane region" description="Helical" evidence="8">
    <location>
        <begin position="95"/>
        <end position="113"/>
    </location>
</feature>
<dbReference type="InterPro" id="IPR003918">
    <property type="entry name" value="NADH_UbQ_OxRdtase"/>
</dbReference>
<name>Q0A9W1_ALKEH</name>
<evidence type="ECO:0000256" key="1">
    <source>
        <dbReference type="ARBA" id="ARBA00004651"/>
    </source>
</evidence>
<keyword evidence="2" id="KW-1003">Cell membrane</keyword>
<dbReference type="EMBL" id="CP000453">
    <property type="protein sequence ID" value="ABI56376.1"/>
    <property type="molecule type" value="Genomic_DNA"/>
</dbReference>
<feature type="transmembrane region" description="Helical" evidence="8">
    <location>
        <begin position="381"/>
        <end position="403"/>
    </location>
</feature>
<dbReference type="OrthoDB" id="9768329at2"/>
<feature type="transmembrane region" description="Helical" evidence="8">
    <location>
        <begin position="219"/>
        <end position="240"/>
    </location>
</feature>
<dbReference type="HOGENOM" id="CLU_022930_0_0_6"/>
<protein>
    <submittedName>
        <fullName evidence="10">NADH/Ubiquinone/plastoquinone (Complex I)</fullName>
    </submittedName>
</protein>
<feature type="transmembrane region" description="Helical" evidence="8">
    <location>
        <begin position="119"/>
        <end position="135"/>
    </location>
</feature>
<dbReference type="InterPro" id="IPR001750">
    <property type="entry name" value="ND/Mrp_TM"/>
</dbReference>
<feature type="transmembrane region" description="Helical" evidence="8">
    <location>
        <begin position="147"/>
        <end position="170"/>
    </location>
</feature>
<gene>
    <name evidence="10" type="ordered locus">Mlg_1023</name>
</gene>
<dbReference type="PRINTS" id="PR01437">
    <property type="entry name" value="NUOXDRDTASE4"/>
</dbReference>
<evidence type="ECO:0000313" key="11">
    <source>
        <dbReference type="Proteomes" id="UP000001962"/>
    </source>
</evidence>
<feature type="transmembrane region" description="Helical" evidence="8">
    <location>
        <begin position="252"/>
        <end position="274"/>
    </location>
</feature>
<reference evidence="11" key="1">
    <citation type="submission" date="2006-08" db="EMBL/GenBank/DDBJ databases">
        <title>Complete sequence of Alkalilimnicola ehrilichei MLHE-1.</title>
        <authorList>
            <person name="Copeland A."/>
            <person name="Lucas S."/>
            <person name="Lapidus A."/>
            <person name="Barry K."/>
            <person name="Detter J.C."/>
            <person name="Glavina del Rio T."/>
            <person name="Hammon N."/>
            <person name="Israni S."/>
            <person name="Dalin E."/>
            <person name="Tice H."/>
            <person name="Pitluck S."/>
            <person name="Sims D."/>
            <person name="Brettin T."/>
            <person name="Bruce D."/>
            <person name="Han C."/>
            <person name="Tapia R."/>
            <person name="Gilna P."/>
            <person name="Schmutz J."/>
            <person name="Larimer F."/>
            <person name="Land M."/>
            <person name="Hauser L."/>
            <person name="Kyrpides N."/>
            <person name="Mikhailova N."/>
            <person name="Oremland R.S."/>
            <person name="Hoeft S.E."/>
            <person name="Switzer-Blum J."/>
            <person name="Kulp T."/>
            <person name="King G."/>
            <person name="Tabita R."/>
            <person name="Witte B."/>
            <person name="Santini J.M."/>
            <person name="Basu P."/>
            <person name="Hollibaugh J.T."/>
            <person name="Xie G."/>
            <person name="Stolz J.F."/>
            <person name="Richardson P."/>
        </authorList>
    </citation>
    <scope>NUCLEOTIDE SEQUENCE [LARGE SCALE GENOMIC DNA]</scope>
    <source>
        <strain evidence="11">ATCC BAA-1101 / DSM 17681 / MLHE-1</strain>
    </source>
</reference>
<feature type="transmembrane region" description="Helical" evidence="8">
    <location>
        <begin position="341"/>
        <end position="361"/>
    </location>
</feature>
<evidence type="ECO:0000256" key="8">
    <source>
        <dbReference type="SAM" id="Phobius"/>
    </source>
</evidence>
<feature type="transmembrane region" description="Helical" evidence="8">
    <location>
        <begin position="532"/>
        <end position="554"/>
    </location>
</feature>
<organism evidence="10 11">
    <name type="scientific">Alkalilimnicola ehrlichii (strain ATCC BAA-1101 / DSM 17681 / MLHE-1)</name>
    <dbReference type="NCBI Taxonomy" id="187272"/>
    <lineage>
        <taxon>Bacteria</taxon>
        <taxon>Pseudomonadati</taxon>
        <taxon>Pseudomonadota</taxon>
        <taxon>Gammaproteobacteria</taxon>
        <taxon>Chromatiales</taxon>
        <taxon>Ectothiorhodospiraceae</taxon>
        <taxon>Alkalilimnicola</taxon>
    </lineage>
</organism>
<sequence length="555" mass="58549">MLVILVLLWPLLLAAALFTAWRPSAWRWAPSAPVPALLAAFWPGGHWEAPWLLLGLRLGVDPLGAPLLLLAAVVWLLAALAARRAMAGDAHRDRFLALFLLTMAGNLGVFIALDAAGFYLAYALMTFAAYGLVIHDGRAVSRRAGRVYLVLAVLGEGLLVAGLLLMAAEFGNPDLRGLGPMLAGAAHKDWLVVLFLLGFGIKMGMVPLHLWLPLAHPCAPVPASAVLSGVIVKAGLMGWLRFLPLGQGVTDAVAPWVMAIGLFSAFFAVVVGLAQERAKTVLAYSTVSQMGLLTLLIGLGLALPEIQWTLAMGAVVLMALHHGLAKGALFLAMGADARARFWLMLWPAAALAGLPLTAGALGKKALKDAVDMAPGVWAELLLPLLALSSLATTLLMLRLLWLVRPPGGPWGAEHNGAVGEPARGRAPVLGLVLIGVFLPWLWAGWQLPQAAVAALGVTALWDSLWPALLGLGAGGAWWYWAPRRWQAVRLPEGDLAALLPAAPSLPQPPAWQPLLSDSGGGSRLVSRMASGFSQLAVAGALFLALVLLMLLLLLR</sequence>
<evidence type="ECO:0000256" key="4">
    <source>
        <dbReference type="ARBA" id="ARBA00022989"/>
    </source>
</evidence>
<dbReference type="RefSeq" id="WP_011628771.1">
    <property type="nucleotide sequence ID" value="NC_008340.1"/>
</dbReference>
<dbReference type="AlphaFoldDB" id="Q0A9W1"/>
<keyword evidence="3 7" id="KW-0812">Transmembrane</keyword>
<dbReference type="PANTHER" id="PTHR42682:SF4">
    <property type="entry name" value="NADH-UBIQUINONE_PLASTOQUINONE"/>
    <property type="match status" value="1"/>
</dbReference>
<evidence type="ECO:0000313" key="10">
    <source>
        <dbReference type="EMBL" id="ABI56376.1"/>
    </source>
</evidence>
<feature type="transmembrane region" description="Helical" evidence="8">
    <location>
        <begin position="308"/>
        <end position="329"/>
    </location>
</feature>
<keyword evidence="10" id="KW-0830">Ubiquinone</keyword>
<feature type="transmembrane region" description="Helical" evidence="8">
    <location>
        <begin position="281"/>
        <end position="302"/>
    </location>
</feature>
<dbReference type="GO" id="GO:0005886">
    <property type="term" value="C:plasma membrane"/>
    <property type="evidence" value="ECO:0007669"/>
    <property type="project" value="UniProtKB-SubCell"/>
</dbReference>
<accession>Q0A9W1</accession>
<proteinExistence type="predicted"/>
<evidence type="ECO:0000256" key="6">
    <source>
        <dbReference type="ARBA" id="ARBA00023136"/>
    </source>
</evidence>
<evidence type="ECO:0000256" key="3">
    <source>
        <dbReference type="ARBA" id="ARBA00022692"/>
    </source>
</evidence>
<dbReference type="Proteomes" id="UP000001962">
    <property type="component" value="Chromosome"/>
</dbReference>
<dbReference type="InterPro" id="IPR052175">
    <property type="entry name" value="ComplexI-like_HydComp"/>
</dbReference>
<evidence type="ECO:0000256" key="2">
    <source>
        <dbReference type="ARBA" id="ARBA00022475"/>
    </source>
</evidence>
<feature type="transmembrane region" description="Helical" evidence="8">
    <location>
        <begin position="463"/>
        <end position="481"/>
    </location>
</feature>